<feature type="transmembrane region" description="Helical" evidence="1">
    <location>
        <begin position="41"/>
        <end position="61"/>
    </location>
</feature>
<dbReference type="CDD" id="cd12915">
    <property type="entry name" value="PDC2_DGC_like"/>
    <property type="match status" value="1"/>
</dbReference>
<dbReference type="SUPFAM" id="SSF55785">
    <property type="entry name" value="PYP-like sensor domain (PAS domain)"/>
    <property type="match status" value="1"/>
</dbReference>
<comment type="caution">
    <text evidence="5">The sequence shown here is derived from an EMBL/GenBank/DDBJ whole genome shotgun (WGS) entry which is preliminary data.</text>
</comment>
<keyword evidence="1" id="KW-0812">Transmembrane</keyword>
<dbReference type="NCBIfam" id="TIGR00254">
    <property type="entry name" value="GGDEF"/>
    <property type="match status" value="1"/>
</dbReference>
<dbReference type="AlphaFoldDB" id="A0A323UVI6"/>
<accession>A0A323UVI6</accession>
<organism evidence="5 6">
    <name type="scientific">Parazoarcus communis SWub3 = DSM 12120</name>
    <dbReference type="NCBI Taxonomy" id="1121029"/>
    <lineage>
        <taxon>Bacteria</taxon>
        <taxon>Pseudomonadati</taxon>
        <taxon>Pseudomonadota</taxon>
        <taxon>Betaproteobacteria</taxon>
        <taxon>Rhodocyclales</taxon>
        <taxon>Zoogloeaceae</taxon>
        <taxon>Parazoarcus</taxon>
    </lineage>
</organism>
<protein>
    <submittedName>
        <fullName evidence="5">Diguanylate cyclase</fullName>
    </submittedName>
</protein>
<dbReference type="PROSITE" id="PS50112">
    <property type="entry name" value="PAS"/>
    <property type="match status" value="1"/>
</dbReference>
<gene>
    <name evidence="5" type="ORF">DNK49_10085</name>
</gene>
<feature type="transmembrane region" description="Helical" evidence="1">
    <location>
        <begin position="294"/>
        <end position="312"/>
    </location>
</feature>
<dbReference type="SMART" id="SM00267">
    <property type="entry name" value="GGDEF"/>
    <property type="match status" value="1"/>
</dbReference>
<dbReference type="PANTHER" id="PTHR46663:SF3">
    <property type="entry name" value="SLL0267 PROTEIN"/>
    <property type="match status" value="1"/>
</dbReference>
<dbReference type="FunFam" id="3.30.70.270:FF:000001">
    <property type="entry name" value="Diguanylate cyclase domain protein"/>
    <property type="match status" value="1"/>
</dbReference>
<dbReference type="InterPro" id="IPR000014">
    <property type="entry name" value="PAS"/>
</dbReference>
<dbReference type="InterPro" id="IPR029787">
    <property type="entry name" value="Nucleotide_cyclase"/>
</dbReference>
<evidence type="ECO:0000259" key="2">
    <source>
        <dbReference type="PROSITE" id="PS50112"/>
    </source>
</evidence>
<reference evidence="5 6" key="1">
    <citation type="submission" date="2018-06" db="EMBL/GenBank/DDBJ databases">
        <title>Azoarcus communis strain SWub3 genome.</title>
        <authorList>
            <person name="Zorraquino Salvo V."/>
            <person name="Toubiana D."/>
            <person name="Blumwald E."/>
        </authorList>
    </citation>
    <scope>NUCLEOTIDE SEQUENCE [LARGE SCALE GENOMIC DNA]</scope>
    <source>
        <strain evidence="5 6">SWub3</strain>
    </source>
</reference>
<dbReference type="GO" id="GO:0003824">
    <property type="term" value="F:catalytic activity"/>
    <property type="evidence" value="ECO:0007669"/>
    <property type="project" value="UniProtKB-ARBA"/>
</dbReference>
<dbReference type="PROSITE" id="PS50113">
    <property type="entry name" value="PAC"/>
    <property type="match status" value="1"/>
</dbReference>
<keyword evidence="1" id="KW-1133">Transmembrane helix</keyword>
<dbReference type="PROSITE" id="PS50887">
    <property type="entry name" value="GGDEF"/>
    <property type="match status" value="1"/>
</dbReference>
<dbReference type="CDD" id="cd12914">
    <property type="entry name" value="PDC1_DGC_like"/>
    <property type="match status" value="1"/>
</dbReference>
<dbReference type="Pfam" id="PF13426">
    <property type="entry name" value="PAS_9"/>
    <property type="match status" value="1"/>
</dbReference>
<evidence type="ECO:0000313" key="5">
    <source>
        <dbReference type="EMBL" id="PZA16475.1"/>
    </source>
</evidence>
<dbReference type="NCBIfam" id="TIGR00229">
    <property type="entry name" value="sensory_box"/>
    <property type="match status" value="1"/>
</dbReference>
<feature type="domain" description="PAC" evidence="3">
    <location>
        <begin position="429"/>
        <end position="481"/>
    </location>
</feature>
<dbReference type="InterPro" id="IPR000700">
    <property type="entry name" value="PAS-assoc_C"/>
</dbReference>
<dbReference type="Pfam" id="PF00990">
    <property type="entry name" value="GGDEF"/>
    <property type="match status" value="1"/>
</dbReference>
<keyword evidence="1" id="KW-0472">Membrane</keyword>
<dbReference type="CDD" id="cd01949">
    <property type="entry name" value="GGDEF"/>
    <property type="match status" value="1"/>
</dbReference>
<evidence type="ECO:0000313" key="6">
    <source>
        <dbReference type="Proteomes" id="UP000248259"/>
    </source>
</evidence>
<evidence type="ECO:0000259" key="3">
    <source>
        <dbReference type="PROSITE" id="PS50113"/>
    </source>
</evidence>
<dbReference type="PANTHER" id="PTHR46663">
    <property type="entry name" value="DIGUANYLATE CYCLASE DGCT-RELATED"/>
    <property type="match status" value="1"/>
</dbReference>
<dbReference type="CDD" id="cd00130">
    <property type="entry name" value="PAS"/>
    <property type="match status" value="1"/>
</dbReference>
<dbReference type="Gene3D" id="3.30.450.20">
    <property type="entry name" value="PAS domain"/>
    <property type="match status" value="3"/>
</dbReference>
<dbReference type="SMART" id="SM00091">
    <property type="entry name" value="PAS"/>
    <property type="match status" value="1"/>
</dbReference>
<feature type="domain" description="GGDEF" evidence="4">
    <location>
        <begin position="513"/>
        <end position="646"/>
    </location>
</feature>
<dbReference type="Gene3D" id="3.30.70.270">
    <property type="match status" value="1"/>
</dbReference>
<dbReference type="InterPro" id="IPR001610">
    <property type="entry name" value="PAC"/>
</dbReference>
<dbReference type="SMART" id="SM00086">
    <property type="entry name" value="PAC"/>
    <property type="match status" value="1"/>
</dbReference>
<keyword evidence="6" id="KW-1185">Reference proteome</keyword>
<name>A0A323UVI6_9RHOO</name>
<dbReference type="InterPro" id="IPR043128">
    <property type="entry name" value="Rev_trsase/Diguanyl_cyclase"/>
</dbReference>
<dbReference type="InterPro" id="IPR052163">
    <property type="entry name" value="DGC-Regulatory_Protein"/>
</dbReference>
<dbReference type="InterPro" id="IPR035965">
    <property type="entry name" value="PAS-like_dom_sf"/>
</dbReference>
<evidence type="ECO:0000259" key="4">
    <source>
        <dbReference type="PROSITE" id="PS50887"/>
    </source>
</evidence>
<dbReference type="EMBL" id="QKOE01000006">
    <property type="protein sequence ID" value="PZA16475.1"/>
    <property type="molecule type" value="Genomic_DNA"/>
</dbReference>
<dbReference type="OrthoDB" id="9813903at2"/>
<dbReference type="SUPFAM" id="SSF55073">
    <property type="entry name" value="Nucleotide cyclase"/>
    <property type="match status" value="1"/>
</dbReference>
<sequence>MLRRGPGPGRGGWQSRWIFVDRPSRQYCFPESSVLRKRTGIPLNLFIALLCGLGVAGLWLVTLQRVVFEREQSIAAAMKSNTHLAIAYEQQVFRTLKAAEQVAAFVREQYLQKGPDIDLWRWVERQTIRESMFTIVSVVDETGQIVSSSQPTGRVNYTDREFFQAHRTAGEDVLFVSRPVLGRVSGRWQIPMSLRISRPDGGFGGVVVMSVDPANFTAFDRHADLGGQGLLELTGLDGAVRARKLGGADSFGMDARSLAWFRLQPTSPEGELIDHRSLEDGVERIISYRRMAGYPLMVVVGTAYAEELALVSQRRGSYLVMAGSATAVLVLFASLLMLVLARQRTAADALRASEAVFRATFHQAAMGIAHIAPDGRILGANEKYCQMLGYDGDELRERSVFELSDADSQDEIRQFLASRLAEHSPLAAPEIEKTYRRKDGSTLWVCEALSVVTDADGKAEFLVAVAQDITARKALEARLSHAALHDGLTGLPNRVMFLDRLDRVLESARRHGDLAAVLYIDLDGFKAVNDSRGHAAGDALLQQVARRLEGCVRAEDTVARLGGDEFGIVLAALARTQDCEAVGRKIIQALARPFLLDESEVCISASVGAVAYPAHGEDTRSLLVNADTAMYVAKHAGKNRFSWGGRPAA</sequence>
<dbReference type="Proteomes" id="UP000248259">
    <property type="component" value="Unassembled WGS sequence"/>
</dbReference>
<proteinExistence type="predicted"/>
<feature type="transmembrane region" description="Helical" evidence="1">
    <location>
        <begin position="318"/>
        <end position="341"/>
    </location>
</feature>
<dbReference type="InterPro" id="IPR000160">
    <property type="entry name" value="GGDEF_dom"/>
</dbReference>
<evidence type="ECO:0000256" key="1">
    <source>
        <dbReference type="SAM" id="Phobius"/>
    </source>
</evidence>
<feature type="domain" description="PAS" evidence="2">
    <location>
        <begin position="353"/>
        <end position="423"/>
    </location>
</feature>